<protein>
    <submittedName>
        <fullName evidence="1">Uncharacterized protein</fullName>
    </submittedName>
</protein>
<proteinExistence type="predicted"/>
<name>A0A0E9QC40_ANGAN</name>
<dbReference type="AlphaFoldDB" id="A0A0E9QC40"/>
<reference evidence="1" key="2">
    <citation type="journal article" date="2015" name="Fish Shellfish Immunol.">
        <title>Early steps in the European eel (Anguilla anguilla)-Vibrio vulnificus interaction in the gills: Role of the RtxA13 toxin.</title>
        <authorList>
            <person name="Callol A."/>
            <person name="Pajuelo D."/>
            <person name="Ebbesson L."/>
            <person name="Teles M."/>
            <person name="MacKenzie S."/>
            <person name="Amaro C."/>
        </authorList>
    </citation>
    <scope>NUCLEOTIDE SEQUENCE</scope>
</reference>
<reference evidence="1" key="1">
    <citation type="submission" date="2014-11" db="EMBL/GenBank/DDBJ databases">
        <authorList>
            <person name="Amaro Gonzalez C."/>
        </authorList>
    </citation>
    <scope>NUCLEOTIDE SEQUENCE</scope>
</reference>
<accession>A0A0E9QC40</accession>
<sequence>MIKHVQKKNKITRNKCQKNGKVLLYTPSVATKFNFQLKHNSASVHFHKKN</sequence>
<organism evidence="1">
    <name type="scientific">Anguilla anguilla</name>
    <name type="common">European freshwater eel</name>
    <name type="synonym">Muraena anguilla</name>
    <dbReference type="NCBI Taxonomy" id="7936"/>
    <lineage>
        <taxon>Eukaryota</taxon>
        <taxon>Metazoa</taxon>
        <taxon>Chordata</taxon>
        <taxon>Craniata</taxon>
        <taxon>Vertebrata</taxon>
        <taxon>Euteleostomi</taxon>
        <taxon>Actinopterygii</taxon>
        <taxon>Neopterygii</taxon>
        <taxon>Teleostei</taxon>
        <taxon>Anguilliformes</taxon>
        <taxon>Anguillidae</taxon>
        <taxon>Anguilla</taxon>
    </lineage>
</organism>
<dbReference type="EMBL" id="GBXM01094702">
    <property type="protein sequence ID" value="JAH13875.1"/>
    <property type="molecule type" value="Transcribed_RNA"/>
</dbReference>
<evidence type="ECO:0000313" key="1">
    <source>
        <dbReference type="EMBL" id="JAH13875.1"/>
    </source>
</evidence>